<evidence type="ECO:0008006" key="3">
    <source>
        <dbReference type="Google" id="ProtNLM"/>
    </source>
</evidence>
<evidence type="ECO:0000313" key="1">
    <source>
        <dbReference type="EMBL" id="RXK86298.1"/>
    </source>
</evidence>
<reference evidence="1 2" key="1">
    <citation type="submission" date="2019-01" db="EMBL/GenBank/DDBJ databases">
        <title>Filimonas sp. strain TTM-71.</title>
        <authorList>
            <person name="Chen W.-M."/>
        </authorList>
    </citation>
    <scope>NUCLEOTIDE SEQUENCE [LARGE SCALE GENOMIC DNA]</scope>
    <source>
        <strain evidence="1 2">TTM-71</strain>
    </source>
</reference>
<accession>A0A4Q1DBJ9</accession>
<name>A0A4Q1DBJ9_9BACT</name>
<dbReference type="AlphaFoldDB" id="A0A4Q1DBJ9"/>
<comment type="caution">
    <text evidence="1">The sequence shown here is derived from an EMBL/GenBank/DDBJ whole genome shotgun (WGS) entry which is preliminary data.</text>
</comment>
<protein>
    <recommendedName>
        <fullName evidence="3">ABC transporter ATPase</fullName>
    </recommendedName>
</protein>
<dbReference type="RefSeq" id="WP_129002048.1">
    <property type="nucleotide sequence ID" value="NZ_SDHZ01000001.1"/>
</dbReference>
<dbReference type="OrthoDB" id="978691at2"/>
<proteinExistence type="predicted"/>
<dbReference type="EMBL" id="SDHZ01000001">
    <property type="protein sequence ID" value="RXK86298.1"/>
    <property type="molecule type" value="Genomic_DNA"/>
</dbReference>
<sequence>MNLNYSHLLPQDFDASSRVWIYQSNRMFSIPEALEIEEMLNEFVSGWNTHGKANKGYANLLFGQFIVLIADETAGNVSGCSTDSSVRVMKEIEKRFSVNLFDRQLLAFVVKDKLQLLPLPQFAYAASNGFITADTLYFNNTVTTLDALKNNWLVAVKNSWLAARLPKATV</sequence>
<gene>
    <name evidence="1" type="ORF">ESB13_05690</name>
</gene>
<dbReference type="Proteomes" id="UP000290545">
    <property type="component" value="Unassembled WGS sequence"/>
</dbReference>
<keyword evidence="2" id="KW-1185">Reference proteome</keyword>
<organism evidence="1 2">
    <name type="scientific">Filimonas effusa</name>
    <dbReference type="NCBI Taxonomy" id="2508721"/>
    <lineage>
        <taxon>Bacteria</taxon>
        <taxon>Pseudomonadati</taxon>
        <taxon>Bacteroidota</taxon>
        <taxon>Chitinophagia</taxon>
        <taxon>Chitinophagales</taxon>
        <taxon>Chitinophagaceae</taxon>
        <taxon>Filimonas</taxon>
    </lineage>
</organism>
<evidence type="ECO:0000313" key="2">
    <source>
        <dbReference type="Proteomes" id="UP000290545"/>
    </source>
</evidence>